<evidence type="ECO:0000313" key="8">
    <source>
        <dbReference type="Proteomes" id="UP000245124"/>
    </source>
</evidence>
<dbReference type="InterPro" id="IPR058544">
    <property type="entry name" value="ETR1_N"/>
</dbReference>
<keyword evidence="8" id="KW-1185">Reference proteome</keyword>
<dbReference type="GO" id="GO:0051740">
    <property type="term" value="F:ethylene binding"/>
    <property type="evidence" value="ECO:0007669"/>
    <property type="project" value="TreeGrafter"/>
</dbReference>
<dbReference type="GO" id="GO:0038199">
    <property type="term" value="F:ethylene receptor activity"/>
    <property type="evidence" value="ECO:0007669"/>
    <property type="project" value="TreeGrafter"/>
</dbReference>
<dbReference type="Pfam" id="PF25487">
    <property type="entry name" value="ETR1_N"/>
    <property type="match status" value="1"/>
</dbReference>
<keyword evidence="7" id="KW-0418">Kinase</keyword>
<organism evidence="7 8">
    <name type="scientific">Nostoc commune NIES-4072</name>
    <dbReference type="NCBI Taxonomy" id="2005467"/>
    <lineage>
        <taxon>Bacteria</taxon>
        <taxon>Bacillati</taxon>
        <taxon>Cyanobacteriota</taxon>
        <taxon>Cyanophyceae</taxon>
        <taxon>Nostocales</taxon>
        <taxon>Nostocaceae</taxon>
        <taxon>Nostoc</taxon>
    </lineage>
</organism>
<comment type="caution">
    <text evidence="7">The sequence shown here is derived from an EMBL/GenBank/DDBJ whole genome shotgun (WGS) entry which is preliminary data.</text>
</comment>
<sequence length="145" mass="16568">MLQFLQDFLTDSSFIPHGHCYLWKPSLVWLNIISDSLIALVYYSIPIILVYFVHKRKDFPFKWILLLFGAFIVSCGTTHVMDVWTLWHPTYWLSTFMKVITAIISLYTAIALLPIIPQALALPSPAQLEAANCQLKLTLNITVLA</sequence>
<evidence type="ECO:0000256" key="4">
    <source>
        <dbReference type="ARBA" id="ARBA00022840"/>
    </source>
</evidence>
<protein>
    <submittedName>
        <fullName evidence="7">Two-component sensor histidine kinase</fullName>
    </submittedName>
</protein>
<reference evidence="7 8" key="1">
    <citation type="submission" date="2017-06" db="EMBL/GenBank/DDBJ databases">
        <title>Genome sequencing of cyanobaciteial culture collection at National Institute for Environmental Studies (NIES).</title>
        <authorList>
            <person name="Hirose Y."/>
            <person name="Shimura Y."/>
            <person name="Fujisawa T."/>
            <person name="Nakamura Y."/>
            <person name="Kawachi M."/>
        </authorList>
    </citation>
    <scope>NUCLEOTIDE SEQUENCE [LARGE SCALE GENOMIC DNA]</scope>
    <source>
        <strain evidence="7 8">NIES-4072</strain>
    </source>
</reference>
<proteinExistence type="predicted"/>
<evidence type="ECO:0000256" key="2">
    <source>
        <dbReference type="ARBA" id="ARBA00022723"/>
    </source>
</evidence>
<keyword evidence="5" id="KW-0472">Membrane</keyword>
<name>A0A2R5FQ89_NOSCO</name>
<feature type="transmembrane region" description="Helical" evidence="5">
    <location>
        <begin position="99"/>
        <end position="116"/>
    </location>
</feature>
<dbReference type="EMBL" id="BDUD01000001">
    <property type="protein sequence ID" value="GBG19658.1"/>
    <property type="molecule type" value="Genomic_DNA"/>
</dbReference>
<keyword evidence="3" id="KW-0547">Nucleotide-binding</keyword>
<feature type="transmembrane region" description="Helical" evidence="5">
    <location>
        <begin position="28"/>
        <end position="52"/>
    </location>
</feature>
<evidence type="ECO:0000313" key="7">
    <source>
        <dbReference type="EMBL" id="GBG19658.1"/>
    </source>
</evidence>
<accession>A0A2R5FQ89</accession>
<dbReference type="AlphaFoldDB" id="A0A2R5FQ89"/>
<evidence type="ECO:0000256" key="5">
    <source>
        <dbReference type="SAM" id="Phobius"/>
    </source>
</evidence>
<keyword evidence="1" id="KW-0808">Transferase</keyword>
<keyword evidence="5" id="KW-1133">Transmembrane helix</keyword>
<dbReference type="Proteomes" id="UP000245124">
    <property type="component" value="Unassembled WGS sequence"/>
</dbReference>
<feature type="domain" description="Ethylene receptor 1-like N-terminal" evidence="6">
    <location>
        <begin position="27"/>
        <end position="121"/>
    </location>
</feature>
<keyword evidence="2" id="KW-0479">Metal-binding</keyword>
<dbReference type="GO" id="GO:0046872">
    <property type="term" value="F:metal ion binding"/>
    <property type="evidence" value="ECO:0007669"/>
    <property type="project" value="UniProtKB-KW"/>
</dbReference>
<dbReference type="PANTHER" id="PTHR24423:SF633">
    <property type="entry name" value="ETHYLENE RECEPTOR 2"/>
    <property type="match status" value="1"/>
</dbReference>
<keyword evidence="5" id="KW-0812">Transmembrane</keyword>
<gene>
    <name evidence="7" type="ORF">NIES4072_33270</name>
</gene>
<dbReference type="PANTHER" id="PTHR24423">
    <property type="entry name" value="TWO-COMPONENT SENSOR HISTIDINE KINASE"/>
    <property type="match status" value="1"/>
</dbReference>
<evidence type="ECO:0000259" key="6">
    <source>
        <dbReference type="Pfam" id="PF25487"/>
    </source>
</evidence>
<dbReference type="GO" id="GO:0005524">
    <property type="term" value="F:ATP binding"/>
    <property type="evidence" value="ECO:0007669"/>
    <property type="project" value="UniProtKB-KW"/>
</dbReference>
<evidence type="ECO:0000256" key="1">
    <source>
        <dbReference type="ARBA" id="ARBA00022679"/>
    </source>
</evidence>
<dbReference type="GO" id="GO:0016301">
    <property type="term" value="F:kinase activity"/>
    <property type="evidence" value="ECO:0007669"/>
    <property type="project" value="UniProtKB-KW"/>
</dbReference>
<evidence type="ECO:0000256" key="3">
    <source>
        <dbReference type="ARBA" id="ARBA00022741"/>
    </source>
</evidence>
<keyword evidence="4" id="KW-0067">ATP-binding</keyword>
<feature type="transmembrane region" description="Helical" evidence="5">
    <location>
        <begin position="64"/>
        <end position="87"/>
    </location>
</feature>